<feature type="transmembrane region" description="Helical" evidence="7">
    <location>
        <begin position="21"/>
        <end position="40"/>
    </location>
</feature>
<feature type="region of interest" description="Disordered" evidence="8">
    <location>
        <begin position="324"/>
        <end position="350"/>
    </location>
</feature>
<dbReference type="PANTHER" id="PTHR22883:SF203">
    <property type="entry name" value="PALMITOYLTRANSFERASE"/>
    <property type="match status" value="1"/>
</dbReference>
<evidence type="ECO:0000256" key="1">
    <source>
        <dbReference type="ARBA" id="ARBA00004141"/>
    </source>
</evidence>
<feature type="domain" description="Palmitoyltransferase DHHC" evidence="9">
    <location>
        <begin position="86"/>
        <end position="202"/>
    </location>
</feature>
<proteinExistence type="inferred from homology"/>
<dbReference type="Pfam" id="PF01529">
    <property type="entry name" value="DHHC"/>
    <property type="match status" value="1"/>
</dbReference>
<keyword evidence="6 7" id="KW-0012">Acyltransferase</keyword>
<organism evidence="11 12">
    <name type="scientific">Aphanomyces stellatus</name>
    <dbReference type="NCBI Taxonomy" id="120398"/>
    <lineage>
        <taxon>Eukaryota</taxon>
        <taxon>Sar</taxon>
        <taxon>Stramenopiles</taxon>
        <taxon>Oomycota</taxon>
        <taxon>Saprolegniomycetes</taxon>
        <taxon>Saprolegniales</taxon>
        <taxon>Verrucalvaceae</taxon>
        <taxon>Aphanomyces</taxon>
    </lineage>
</organism>
<dbReference type="EC" id="2.3.1.225" evidence="7"/>
<dbReference type="GO" id="GO:0016020">
    <property type="term" value="C:membrane"/>
    <property type="evidence" value="ECO:0007669"/>
    <property type="project" value="UniProtKB-SubCell"/>
</dbReference>
<evidence type="ECO:0000259" key="9">
    <source>
        <dbReference type="Pfam" id="PF01529"/>
    </source>
</evidence>
<dbReference type="GO" id="GO:0005794">
    <property type="term" value="C:Golgi apparatus"/>
    <property type="evidence" value="ECO:0007669"/>
    <property type="project" value="TreeGrafter"/>
</dbReference>
<evidence type="ECO:0000256" key="6">
    <source>
        <dbReference type="ARBA" id="ARBA00023315"/>
    </source>
</evidence>
<dbReference type="Proteomes" id="UP000332933">
    <property type="component" value="Unassembled WGS sequence"/>
</dbReference>
<evidence type="ECO:0000256" key="3">
    <source>
        <dbReference type="ARBA" id="ARBA00022692"/>
    </source>
</evidence>
<keyword evidence="4 7" id="KW-1133">Transmembrane helix</keyword>
<sequence length="350" mass="38448">MSRVTRVNGFQRPFSRDQVTSWVLQPTLIVGFVAITSAYLQSLTALWILIPYIVLVTAFGTFWVYCELRNPASPNPVAKWIVPVPPKPTRYCTNCSKNSPGLDHHCTWLNTCIGESNYEPFFLLILTGTAMVTYQAIVGILMATSWHDEIVQSWHPHANVAGSLAALWIHNIICLVLSVLYGSLTGFHVYLLYLRMGTYDFILKYGANNVCIRLLRCQCLSTRPNKPKEPKSPPTNDKDVATSVSISTERKGSKSLASVTHVSSSTMNGSSAAPSTHEVAEWKTDWLQKYGGGGSDDDSSAKEHEVARARKVSVSNIHVELGGARESMSSVAPLAASADDSTMDDVNLHE</sequence>
<keyword evidence="2 7" id="KW-0808">Transferase</keyword>
<evidence type="ECO:0000256" key="8">
    <source>
        <dbReference type="SAM" id="MobiDB-lite"/>
    </source>
</evidence>
<evidence type="ECO:0000256" key="7">
    <source>
        <dbReference type="RuleBase" id="RU079119"/>
    </source>
</evidence>
<comment type="subcellular location">
    <subcellularLocation>
        <location evidence="1">Membrane</location>
        <topology evidence="1">Multi-pass membrane protein</topology>
    </subcellularLocation>
</comment>
<comment type="catalytic activity">
    <reaction evidence="7">
        <text>L-cysteinyl-[protein] + hexadecanoyl-CoA = S-hexadecanoyl-L-cysteinyl-[protein] + CoA</text>
        <dbReference type="Rhea" id="RHEA:36683"/>
        <dbReference type="Rhea" id="RHEA-COMP:10131"/>
        <dbReference type="Rhea" id="RHEA-COMP:11032"/>
        <dbReference type="ChEBI" id="CHEBI:29950"/>
        <dbReference type="ChEBI" id="CHEBI:57287"/>
        <dbReference type="ChEBI" id="CHEBI:57379"/>
        <dbReference type="ChEBI" id="CHEBI:74151"/>
        <dbReference type="EC" id="2.3.1.225"/>
    </reaction>
</comment>
<keyword evidence="12" id="KW-1185">Reference proteome</keyword>
<evidence type="ECO:0000256" key="5">
    <source>
        <dbReference type="ARBA" id="ARBA00023136"/>
    </source>
</evidence>
<evidence type="ECO:0000256" key="2">
    <source>
        <dbReference type="ARBA" id="ARBA00022679"/>
    </source>
</evidence>
<reference evidence="11 12" key="1">
    <citation type="submission" date="2019-03" db="EMBL/GenBank/DDBJ databases">
        <authorList>
            <person name="Gaulin E."/>
            <person name="Dumas B."/>
        </authorList>
    </citation>
    <scope>NUCLEOTIDE SEQUENCE [LARGE SCALE GENOMIC DNA]</scope>
    <source>
        <strain evidence="11">CBS 568.67</strain>
    </source>
</reference>
<feature type="transmembrane region" description="Helical" evidence="7">
    <location>
        <begin position="121"/>
        <end position="147"/>
    </location>
</feature>
<feature type="compositionally biased region" description="Polar residues" evidence="8">
    <location>
        <begin position="255"/>
        <end position="274"/>
    </location>
</feature>
<name>A0A485LNI2_9STRA</name>
<dbReference type="GO" id="GO:0005783">
    <property type="term" value="C:endoplasmic reticulum"/>
    <property type="evidence" value="ECO:0007669"/>
    <property type="project" value="TreeGrafter"/>
</dbReference>
<dbReference type="PROSITE" id="PS50216">
    <property type="entry name" value="DHHC"/>
    <property type="match status" value="1"/>
</dbReference>
<gene>
    <name evidence="11" type="primary">Aste57867_23108</name>
    <name evidence="10" type="ORF">As57867_023037</name>
    <name evidence="11" type="ORF">ASTE57867_23108</name>
</gene>
<keyword evidence="3 7" id="KW-0812">Transmembrane</keyword>
<dbReference type="GO" id="GO:0006612">
    <property type="term" value="P:protein targeting to membrane"/>
    <property type="evidence" value="ECO:0007669"/>
    <property type="project" value="TreeGrafter"/>
</dbReference>
<dbReference type="InterPro" id="IPR039859">
    <property type="entry name" value="PFA4/ZDH16/20/ERF2-like"/>
</dbReference>
<comment type="similarity">
    <text evidence="7">Belongs to the DHHC palmitoyltransferase family.</text>
</comment>
<protein>
    <recommendedName>
        <fullName evidence="7">Palmitoyltransferase</fullName>
        <ecNumber evidence="7">2.3.1.225</ecNumber>
    </recommendedName>
</protein>
<dbReference type="InterPro" id="IPR001594">
    <property type="entry name" value="Palmitoyltrfase_DHHC"/>
</dbReference>
<keyword evidence="5 7" id="KW-0472">Membrane</keyword>
<reference evidence="10" key="2">
    <citation type="submission" date="2019-06" db="EMBL/GenBank/DDBJ databases">
        <title>Genomics analysis of Aphanomyces spp. identifies a new class of oomycete effector associated with host adaptation.</title>
        <authorList>
            <person name="Gaulin E."/>
        </authorList>
    </citation>
    <scope>NUCLEOTIDE SEQUENCE</scope>
    <source>
        <strain evidence="10">CBS 578.67</strain>
    </source>
</reference>
<evidence type="ECO:0000313" key="10">
    <source>
        <dbReference type="EMBL" id="KAF0684951.1"/>
    </source>
</evidence>
<feature type="region of interest" description="Disordered" evidence="8">
    <location>
        <begin position="223"/>
        <end position="275"/>
    </location>
</feature>
<feature type="transmembrane region" description="Helical" evidence="7">
    <location>
        <begin position="167"/>
        <end position="194"/>
    </location>
</feature>
<dbReference type="OrthoDB" id="9909019at2759"/>
<evidence type="ECO:0000256" key="4">
    <source>
        <dbReference type="ARBA" id="ARBA00022989"/>
    </source>
</evidence>
<dbReference type="AlphaFoldDB" id="A0A485LNI2"/>
<dbReference type="PANTHER" id="PTHR22883">
    <property type="entry name" value="ZINC FINGER DHHC DOMAIN CONTAINING PROTEIN"/>
    <property type="match status" value="1"/>
</dbReference>
<feature type="compositionally biased region" description="Basic and acidic residues" evidence="8">
    <location>
        <begin position="226"/>
        <end position="240"/>
    </location>
</feature>
<dbReference type="EMBL" id="VJMH01007228">
    <property type="protein sequence ID" value="KAF0684951.1"/>
    <property type="molecule type" value="Genomic_DNA"/>
</dbReference>
<dbReference type="EMBL" id="CAADRA010007254">
    <property type="protein sequence ID" value="VFT99756.1"/>
    <property type="molecule type" value="Genomic_DNA"/>
</dbReference>
<evidence type="ECO:0000313" key="12">
    <source>
        <dbReference type="Proteomes" id="UP000332933"/>
    </source>
</evidence>
<comment type="domain">
    <text evidence="7">The DHHC domain is required for palmitoyltransferase activity.</text>
</comment>
<accession>A0A485LNI2</accession>
<evidence type="ECO:0000313" key="11">
    <source>
        <dbReference type="EMBL" id="VFT99756.1"/>
    </source>
</evidence>
<feature type="transmembrane region" description="Helical" evidence="7">
    <location>
        <begin position="46"/>
        <end position="66"/>
    </location>
</feature>
<dbReference type="GO" id="GO:0019706">
    <property type="term" value="F:protein-cysteine S-palmitoyltransferase activity"/>
    <property type="evidence" value="ECO:0007669"/>
    <property type="project" value="UniProtKB-EC"/>
</dbReference>